<dbReference type="AlphaFoldDB" id="D5WY50"/>
<reference evidence="2 3" key="1">
    <citation type="journal article" date="2011" name="Stand. Genomic Sci.">
        <title>Complete genome sequence of the thermophilic, hydrogen-oxidizing Bacillus tusciae type strain (T2) and reclassification in the new genus, Kyrpidia gen. nov. as Kyrpidia tusciae comb. nov. and emendation of the family Alicyclobacillaceae da Costa and Rainey, 2010.</title>
        <authorList>
            <person name="Klenk H.P."/>
            <person name="Lapidus A."/>
            <person name="Chertkov O."/>
            <person name="Copeland A."/>
            <person name="Del Rio T.G."/>
            <person name="Nolan M."/>
            <person name="Lucas S."/>
            <person name="Chen F."/>
            <person name="Tice H."/>
            <person name="Cheng J.F."/>
            <person name="Han C."/>
            <person name="Bruce D."/>
            <person name="Goodwin L."/>
            <person name="Pitluck S."/>
            <person name="Pati A."/>
            <person name="Ivanova N."/>
            <person name="Mavromatis K."/>
            <person name="Daum C."/>
            <person name="Chen A."/>
            <person name="Palaniappan K."/>
            <person name="Chang Y.J."/>
            <person name="Land M."/>
            <person name="Hauser L."/>
            <person name="Jeffries C.D."/>
            <person name="Detter J.C."/>
            <person name="Rohde M."/>
            <person name="Abt B."/>
            <person name="Pukall R."/>
            <person name="Goker M."/>
            <person name="Bristow J."/>
            <person name="Markowitz V."/>
            <person name="Hugenholtz P."/>
            <person name="Eisen J.A."/>
        </authorList>
    </citation>
    <scope>NUCLEOTIDE SEQUENCE [LARGE SCALE GENOMIC DNA]</scope>
    <source>
        <strain evidence="2 3">DSM 2912</strain>
    </source>
</reference>
<dbReference type="STRING" id="562970.Btus_1395"/>
<protein>
    <submittedName>
        <fullName evidence="2">Uncharacterized protein</fullName>
    </submittedName>
</protein>
<evidence type="ECO:0000313" key="2">
    <source>
        <dbReference type="EMBL" id="ADG06109.1"/>
    </source>
</evidence>
<evidence type="ECO:0000313" key="3">
    <source>
        <dbReference type="Proteomes" id="UP000002368"/>
    </source>
</evidence>
<organism evidence="2 3">
    <name type="scientific">Kyrpidia tusciae (strain DSM 2912 / NBRC 15312 / T2)</name>
    <name type="common">Bacillus tusciae</name>
    <dbReference type="NCBI Taxonomy" id="562970"/>
    <lineage>
        <taxon>Bacteria</taxon>
        <taxon>Bacillati</taxon>
        <taxon>Bacillota</taxon>
        <taxon>Bacilli</taxon>
        <taxon>Bacillales</taxon>
        <taxon>Alicyclobacillaceae</taxon>
        <taxon>Kyrpidia</taxon>
    </lineage>
</organism>
<name>D5WY50_KYRT2</name>
<sequence>MNQSSRDVPGRTGQGQAGREKDREGVGGLAKAARNTALTMRRKRSAAGWLILGGSAKRPSGLAKLIPVLPVGDAASVEGPPRRLETVGVGRWSADDRMVLFRAGLQMLGPRASPIGSSGSSQPLGERKLLCC</sequence>
<dbReference type="HOGENOM" id="CLU_154492_0_0_9"/>
<dbReference type="Proteomes" id="UP000002368">
    <property type="component" value="Chromosome"/>
</dbReference>
<dbReference type="RefSeq" id="WP_013075399.1">
    <property type="nucleotide sequence ID" value="NC_014098.1"/>
</dbReference>
<accession>D5WY50</accession>
<keyword evidence="3" id="KW-1185">Reference proteome</keyword>
<evidence type="ECO:0000256" key="1">
    <source>
        <dbReference type="SAM" id="MobiDB-lite"/>
    </source>
</evidence>
<gene>
    <name evidence="2" type="ordered locus">Btus_1395</name>
</gene>
<feature type="region of interest" description="Disordered" evidence="1">
    <location>
        <begin position="1"/>
        <end position="37"/>
    </location>
</feature>
<dbReference type="KEGG" id="bts:Btus_1395"/>
<dbReference type="EMBL" id="CP002017">
    <property type="protein sequence ID" value="ADG06109.1"/>
    <property type="molecule type" value="Genomic_DNA"/>
</dbReference>
<proteinExistence type="predicted"/>